<evidence type="ECO:0000259" key="2">
    <source>
        <dbReference type="Pfam" id="PF23663"/>
    </source>
</evidence>
<proteinExistence type="predicted"/>
<dbReference type="Proteomes" id="UP000801492">
    <property type="component" value="Unassembled WGS sequence"/>
</dbReference>
<accession>A0A8K0GFC8</accession>
<sequence length="224" mass="25659">MKEIMGAPHTITDEIRIKQLIWYAHVQRMSEERLSKEILQWESHGRRKPGRPRKSSIEGINNEIQERGLEQNEWNDRENWRLGVEKRYKTEILYIRIRYGQSPKFGMFGCKAKVGLSTSNLPLEVVDNLVTEEDLENVEQEIEDAINAETFSRNKAPTVAVKPSESLDRLPNNNNAKTFCDVHALCAISNEADEECGGKLTCRLCHNKQEIGKKRSAAHVSLEA</sequence>
<dbReference type="InterPro" id="IPR057560">
    <property type="entry name" value="Znf_SCAND3"/>
</dbReference>
<gene>
    <name evidence="3" type="ORF">ILUMI_08501</name>
</gene>
<keyword evidence="1" id="KW-0175">Coiled coil</keyword>
<dbReference type="AlphaFoldDB" id="A0A8K0GFC8"/>
<dbReference type="OrthoDB" id="6818577at2759"/>
<organism evidence="3 4">
    <name type="scientific">Ignelater luminosus</name>
    <name type="common">Cucubano</name>
    <name type="synonym">Pyrophorus luminosus</name>
    <dbReference type="NCBI Taxonomy" id="2038154"/>
    <lineage>
        <taxon>Eukaryota</taxon>
        <taxon>Metazoa</taxon>
        <taxon>Ecdysozoa</taxon>
        <taxon>Arthropoda</taxon>
        <taxon>Hexapoda</taxon>
        <taxon>Insecta</taxon>
        <taxon>Pterygota</taxon>
        <taxon>Neoptera</taxon>
        <taxon>Endopterygota</taxon>
        <taxon>Coleoptera</taxon>
        <taxon>Polyphaga</taxon>
        <taxon>Elateriformia</taxon>
        <taxon>Elateroidea</taxon>
        <taxon>Elateridae</taxon>
        <taxon>Agrypninae</taxon>
        <taxon>Pyrophorini</taxon>
        <taxon>Ignelater</taxon>
    </lineage>
</organism>
<dbReference type="EMBL" id="VTPC01003981">
    <property type="protein sequence ID" value="KAF2897674.1"/>
    <property type="molecule type" value="Genomic_DNA"/>
</dbReference>
<feature type="coiled-coil region" evidence="1">
    <location>
        <begin position="128"/>
        <end position="155"/>
    </location>
</feature>
<feature type="domain" description="SCAN" evidence="2">
    <location>
        <begin position="180"/>
        <end position="217"/>
    </location>
</feature>
<evidence type="ECO:0000313" key="4">
    <source>
        <dbReference type="Proteomes" id="UP000801492"/>
    </source>
</evidence>
<keyword evidence="4" id="KW-1185">Reference proteome</keyword>
<reference evidence="3" key="1">
    <citation type="submission" date="2019-08" db="EMBL/GenBank/DDBJ databases">
        <title>The genome of the North American firefly Photinus pyralis.</title>
        <authorList>
            <consortium name="Photinus pyralis genome working group"/>
            <person name="Fallon T.R."/>
            <person name="Sander Lower S.E."/>
            <person name="Weng J.-K."/>
        </authorList>
    </citation>
    <scope>NUCLEOTIDE SEQUENCE</scope>
    <source>
        <strain evidence="3">TRF0915ILg1</strain>
        <tissue evidence="3">Whole body</tissue>
    </source>
</reference>
<dbReference type="Pfam" id="PF23663">
    <property type="entry name" value="Znf_SCAND3"/>
    <property type="match status" value="1"/>
</dbReference>
<protein>
    <recommendedName>
        <fullName evidence="2">SCAN domain-containing protein</fullName>
    </recommendedName>
</protein>
<evidence type="ECO:0000256" key="1">
    <source>
        <dbReference type="SAM" id="Coils"/>
    </source>
</evidence>
<evidence type="ECO:0000313" key="3">
    <source>
        <dbReference type="EMBL" id="KAF2897674.1"/>
    </source>
</evidence>
<name>A0A8K0GFC8_IGNLU</name>
<comment type="caution">
    <text evidence="3">The sequence shown here is derived from an EMBL/GenBank/DDBJ whole genome shotgun (WGS) entry which is preliminary data.</text>
</comment>